<feature type="domain" description="DNA helicase DnaB-like N-terminal" evidence="3">
    <location>
        <begin position="17"/>
        <end position="116"/>
    </location>
</feature>
<dbReference type="Pfam" id="PF00772">
    <property type="entry name" value="DnaB"/>
    <property type="match status" value="1"/>
</dbReference>
<evidence type="ECO:0000313" key="5">
    <source>
        <dbReference type="Proteomes" id="UP001500665"/>
    </source>
</evidence>
<dbReference type="InterPro" id="IPR016136">
    <property type="entry name" value="DNA_helicase_N/primase_C"/>
</dbReference>
<name>A0ABN1RYN5_9ACTN</name>
<protein>
    <recommendedName>
        <fullName evidence="3">DNA helicase DnaB-like N-terminal domain-containing protein</fullName>
    </recommendedName>
</protein>
<dbReference type="PANTHER" id="PTHR30153">
    <property type="entry name" value="REPLICATIVE DNA HELICASE DNAB"/>
    <property type="match status" value="1"/>
</dbReference>
<comment type="caution">
    <text evidence="4">The sequence shown here is derived from an EMBL/GenBank/DDBJ whole genome shotgun (WGS) entry which is preliminary data.</text>
</comment>
<dbReference type="Proteomes" id="UP001500665">
    <property type="component" value="Unassembled WGS sequence"/>
</dbReference>
<evidence type="ECO:0000259" key="3">
    <source>
        <dbReference type="Pfam" id="PF00772"/>
    </source>
</evidence>
<dbReference type="InterPro" id="IPR007693">
    <property type="entry name" value="DNA_helicase_DnaB-like_N"/>
</dbReference>
<dbReference type="InterPro" id="IPR025048">
    <property type="entry name" value="DUF3987"/>
</dbReference>
<keyword evidence="5" id="KW-1185">Reference proteome</keyword>
<gene>
    <name evidence="4" type="ORF">GCM10009550_71430</name>
</gene>
<accession>A0ABN1RYN5</accession>
<dbReference type="Pfam" id="PF13148">
    <property type="entry name" value="DUF3987"/>
    <property type="match status" value="1"/>
</dbReference>
<dbReference type="RefSeq" id="WP_344246624.1">
    <property type="nucleotide sequence ID" value="NZ_BAAAHH010000050.1"/>
</dbReference>
<evidence type="ECO:0000256" key="2">
    <source>
        <dbReference type="ARBA" id="ARBA00023125"/>
    </source>
</evidence>
<dbReference type="PANTHER" id="PTHR30153:SF2">
    <property type="entry name" value="REPLICATIVE DNA HELICASE"/>
    <property type="match status" value="1"/>
</dbReference>
<sequence length="655" mass="70795">MTVVQIFNDQPEPIRQDPHDLHAEQVVLGSVMIEPRALADVRTLVSAQSFYRPAHALIWEAITGLADNGLPFDAVAVGAELGRDLTRIGGAPYLVDLMQRVPSAANAGYYAQLVRDAAFRRRVVETGTRLFQLGHDPDAGANLQSLVTAEIAAMTAVQVQGWPEPIPLSAVAELPPFPVEVLPDWMGEYAARLAEQTQTPVDLAGCLSLVVLAVAASGKVRLQAPTWKEALCLYVLMALPPGSRKSEVYAAMTAPIKAFEDELRAEAEPIITEAAMNRRIADVDAEKAEREALSATGVERDALKDVAVQKALEAQAIHVPAEPSLFTGNVTIEALSSIMAAQGGRYAVLSPEGEIFDIAAGQYSGSRRPNFGILKSGFTGEAVRVNRVTRKGEDIAHATLTLGICTQPSVLEGLGTIPEFQGQGLLGRILFSLPPSLFGTRRYRDAEPVPEHHTALYTANLSALIRTLHQFTESPLIPFDAEATEGVYDLLEANELRLHPDTGDLAHMTDWGAKIVGSILRISALLHLAEHTDHGTLLHTWQNPITARTLANAREIGDYFAKHAQAAYDAMGADPTVGDARAVLKWINTTSASRFTSRDVQRGNQHRFKKVARIEPALALLEAHGWIRKLPAPASSGRGRPAAITYEVHPEAHAS</sequence>
<dbReference type="Gene3D" id="1.10.860.10">
    <property type="entry name" value="DNAb Helicase, Chain A"/>
    <property type="match status" value="1"/>
</dbReference>
<dbReference type="SUPFAM" id="SSF48024">
    <property type="entry name" value="N-terminal domain of DnaB helicase"/>
    <property type="match status" value="1"/>
</dbReference>
<keyword evidence="1" id="KW-0235">DNA replication</keyword>
<dbReference type="InterPro" id="IPR036185">
    <property type="entry name" value="DNA_heli_DnaB-like_N_sf"/>
</dbReference>
<keyword evidence="2" id="KW-0238">DNA-binding</keyword>
<evidence type="ECO:0000256" key="1">
    <source>
        <dbReference type="ARBA" id="ARBA00022705"/>
    </source>
</evidence>
<proteinExistence type="predicted"/>
<evidence type="ECO:0000313" key="4">
    <source>
        <dbReference type="EMBL" id="GAA0967492.1"/>
    </source>
</evidence>
<reference evidence="4 5" key="1">
    <citation type="journal article" date="2019" name="Int. J. Syst. Evol. Microbiol.">
        <title>The Global Catalogue of Microorganisms (GCM) 10K type strain sequencing project: providing services to taxonomists for standard genome sequencing and annotation.</title>
        <authorList>
            <consortium name="The Broad Institute Genomics Platform"/>
            <consortium name="The Broad Institute Genome Sequencing Center for Infectious Disease"/>
            <person name="Wu L."/>
            <person name="Ma J."/>
        </authorList>
    </citation>
    <scope>NUCLEOTIDE SEQUENCE [LARGE SCALE GENOMIC DNA]</scope>
    <source>
        <strain evidence="4 5">JCM 10696</strain>
    </source>
</reference>
<organism evidence="4 5">
    <name type="scientific">Actinocorallia libanotica</name>
    <dbReference type="NCBI Taxonomy" id="46162"/>
    <lineage>
        <taxon>Bacteria</taxon>
        <taxon>Bacillati</taxon>
        <taxon>Actinomycetota</taxon>
        <taxon>Actinomycetes</taxon>
        <taxon>Streptosporangiales</taxon>
        <taxon>Thermomonosporaceae</taxon>
        <taxon>Actinocorallia</taxon>
    </lineage>
</organism>
<dbReference type="EMBL" id="BAAAHH010000050">
    <property type="protein sequence ID" value="GAA0967492.1"/>
    <property type="molecule type" value="Genomic_DNA"/>
</dbReference>